<evidence type="ECO:0000313" key="4">
    <source>
        <dbReference type="EMBL" id="MFD1165547.1"/>
    </source>
</evidence>
<evidence type="ECO:0000256" key="1">
    <source>
        <dbReference type="ARBA" id="ARBA00005323"/>
    </source>
</evidence>
<keyword evidence="5" id="KW-1185">Reference proteome</keyword>
<dbReference type="PANTHER" id="PTHR28004:SF2">
    <property type="entry name" value="D-SERINE DEHYDRATASE"/>
    <property type="match status" value="1"/>
</dbReference>
<sequence>MENWFEVENADCIDSPALLIYPDRVTDNIRQLKKMVEGDTSRLRPHAKTHKMVEVSKMLIEEGIDQFKCSTIAEAEMLAMSNAKDVLLAYQPVGPKLQRWVKLIQEYPNTHFACIVDHPSSIKNLAELAKELSIELYIYFDINVGMGRTGASQDQIDGLWESLHNYPNLHLEGVHGYDGHIHDPDLKIREKESDACYKILKEVFDKLQKKSKDTLKMIIGGSPSFTTHSNRKDVVCSPGTFVFWDWGYRQKIPEQKFEYSAVLLTRVISIINETRVCIDLGYKAVASDPPLPRVKFLNADDAIPAFQSEEHLVLDVKDSKDYPLGKILYAVPTHVCPTVALYDRVSVIKDHQKIGTWQVMGRSRMLNI</sequence>
<name>A0ABW3RLY5_9SPHI</name>
<gene>
    <name evidence="4" type="ORF">ACFQ2C_08030</name>
</gene>
<dbReference type="CDD" id="cd06821">
    <property type="entry name" value="PLPDE_III_D-TA"/>
    <property type="match status" value="1"/>
</dbReference>
<dbReference type="InterPro" id="IPR042208">
    <property type="entry name" value="D-ser_dehydrat-like_sf"/>
</dbReference>
<dbReference type="Proteomes" id="UP001597205">
    <property type="component" value="Unassembled WGS sequence"/>
</dbReference>
<accession>A0ABW3RLY5</accession>
<dbReference type="PANTHER" id="PTHR28004">
    <property type="entry name" value="ZGC:162816-RELATED"/>
    <property type="match status" value="1"/>
</dbReference>
<reference evidence="5" key="1">
    <citation type="journal article" date="2019" name="Int. J. Syst. Evol. Microbiol.">
        <title>The Global Catalogue of Microorganisms (GCM) 10K type strain sequencing project: providing services to taxonomists for standard genome sequencing and annotation.</title>
        <authorList>
            <consortium name="The Broad Institute Genomics Platform"/>
            <consortium name="The Broad Institute Genome Sequencing Center for Infectious Disease"/>
            <person name="Wu L."/>
            <person name="Ma J."/>
        </authorList>
    </citation>
    <scope>NUCLEOTIDE SEQUENCE [LARGE SCALE GENOMIC DNA]</scope>
    <source>
        <strain evidence="5">CCUG 52468</strain>
    </source>
</reference>
<organism evidence="4 5">
    <name type="scientific">Sphingobacterium daejeonense</name>
    <dbReference type="NCBI Taxonomy" id="371142"/>
    <lineage>
        <taxon>Bacteria</taxon>
        <taxon>Pseudomonadati</taxon>
        <taxon>Bacteroidota</taxon>
        <taxon>Sphingobacteriia</taxon>
        <taxon>Sphingobacteriales</taxon>
        <taxon>Sphingobacteriaceae</taxon>
        <taxon>Sphingobacterium</taxon>
    </lineage>
</organism>
<dbReference type="EMBL" id="JBHTKY010000009">
    <property type="protein sequence ID" value="MFD1165547.1"/>
    <property type="molecule type" value="Genomic_DNA"/>
</dbReference>
<dbReference type="InterPro" id="IPR026956">
    <property type="entry name" value="D-ser_dehydrat-like_dom"/>
</dbReference>
<comment type="caution">
    <text evidence="4">The sequence shown here is derived from an EMBL/GenBank/DDBJ whole genome shotgun (WGS) entry which is preliminary data.</text>
</comment>
<dbReference type="Gene3D" id="2.40.37.20">
    <property type="entry name" value="D-serine dehydratase-like domain"/>
    <property type="match status" value="1"/>
</dbReference>
<keyword evidence="2" id="KW-0456">Lyase</keyword>
<dbReference type="InterPro" id="IPR001608">
    <property type="entry name" value="Ala_racemase_N"/>
</dbReference>
<dbReference type="RefSeq" id="WP_380895655.1">
    <property type="nucleotide sequence ID" value="NZ_JBHTKY010000009.1"/>
</dbReference>
<dbReference type="Pfam" id="PF01168">
    <property type="entry name" value="Ala_racemase_N"/>
    <property type="match status" value="1"/>
</dbReference>
<proteinExistence type="inferred from homology"/>
<dbReference type="InterPro" id="IPR029066">
    <property type="entry name" value="PLP-binding_barrel"/>
</dbReference>
<evidence type="ECO:0000259" key="3">
    <source>
        <dbReference type="SMART" id="SM01119"/>
    </source>
</evidence>
<dbReference type="SMART" id="SM01119">
    <property type="entry name" value="D-ser_dehydrat"/>
    <property type="match status" value="1"/>
</dbReference>
<comment type="similarity">
    <text evidence="1">Belongs to the DSD1 family.</text>
</comment>
<evidence type="ECO:0000313" key="5">
    <source>
        <dbReference type="Proteomes" id="UP001597205"/>
    </source>
</evidence>
<dbReference type="Pfam" id="PF14031">
    <property type="entry name" value="D-ser_dehydrat"/>
    <property type="match status" value="1"/>
</dbReference>
<dbReference type="InterPro" id="IPR051466">
    <property type="entry name" value="D-amino_acid_metab_enzyme"/>
</dbReference>
<protein>
    <submittedName>
        <fullName evidence="4">D-TA family PLP-dependent enzyme</fullName>
    </submittedName>
</protein>
<dbReference type="Gene3D" id="3.20.20.10">
    <property type="entry name" value="Alanine racemase"/>
    <property type="match status" value="1"/>
</dbReference>
<dbReference type="SUPFAM" id="SSF51419">
    <property type="entry name" value="PLP-binding barrel"/>
    <property type="match status" value="1"/>
</dbReference>
<feature type="domain" description="D-serine dehydratase-like" evidence="3">
    <location>
        <begin position="260"/>
        <end position="349"/>
    </location>
</feature>
<evidence type="ECO:0000256" key="2">
    <source>
        <dbReference type="ARBA" id="ARBA00023239"/>
    </source>
</evidence>